<proteinExistence type="predicted"/>
<dbReference type="InterPro" id="IPR039420">
    <property type="entry name" value="WalR-like"/>
</dbReference>
<dbReference type="PROSITE" id="PS50110">
    <property type="entry name" value="RESPONSE_REGULATORY"/>
    <property type="match status" value="1"/>
</dbReference>
<dbReference type="PROSITE" id="PS50043">
    <property type="entry name" value="HTH_LUXR_2"/>
    <property type="match status" value="1"/>
</dbReference>
<reference evidence="8 9" key="1">
    <citation type="submission" date="2021-05" db="EMBL/GenBank/DDBJ databases">
        <title>The draft genome of Geobacter luticola JCM 17780.</title>
        <authorList>
            <person name="Xu Z."/>
            <person name="Masuda Y."/>
            <person name="Itoh H."/>
            <person name="Senoo K."/>
        </authorList>
    </citation>
    <scope>NUCLEOTIDE SEQUENCE [LARGE SCALE GENOMIC DNA]</scope>
    <source>
        <strain evidence="8 9">JCM 17780</strain>
    </source>
</reference>
<evidence type="ECO:0000256" key="3">
    <source>
        <dbReference type="ARBA" id="ARBA00023125"/>
    </source>
</evidence>
<dbReference type="SUPFAM" id="SSF52172">
    <property type="entry name" value="CheY-like"/>
    <property type="match status" value="1"/>
</dbReference>
<dbReference type="RefSeq" id="WP_214174903.1">
    <property type="nucleotide sequence ID" value="NZ_JAHCVK010000002.1"/>
</dbReference>
<keyword evidence="1 5" id="KW-0597">Phosphoprotein</keyword>
<feature type="domain" description="Response regulatory" evidence="7">
    <location>
        <begin position="3"/>
        <end position="119"/>
    </location>
</feature>
<dbReference type="PANTHER" id="PTHR43214">
    <property type="entry name" value="TWO-COMPONENT RESPONSE REGULATOR"/>
    <property type="match status" value="1"/>
</dbReference>
<accession>A0ABS5SC25</accession>
<comment type="caution">
    <text evidence="8">The sequence shown here is derived from an EMBL/GenBank/DDBJ whole genome shotgun (WGS) entry which is preliminary data.</text>
</comment>
<dbReference type="SUPFAM" id="SSF46894">
    <property type="entry name" value="C-terminal effector domain of the bipartite response regulators"/>
    <property type="match status" value="1"/>
</dbReference>
<dbReference type="PRINTS" id="PR00038">
    <property type="entry name" value="HTHLUXR"/>
</dbReference>
<evidence type="ECO:0000313" key="8">
    <source>
        <dbReference type="EMBL" id="MBT0652912.1"/>
    </source>
</evidence>
<protein>
    <submittedName>
        <fullName evidence="8">Response regulator transcription factor</fullName>
    </submittedName>
</protein>
<dbReference type="Gene3D" id="3.40.50.2300">
    <property type="match status" value="1"/>
</dbReference>
<sequence length="210" mass="23590">MIKILIADDHVMVRKGLKQILDDVPDMVVVDECSNGSELFSKISTLECNLVLLDISMPGRNGLEILEQLHNEKPALPVLILSMYPEEQYAVRALRAGASGYLTKMSAPDELITAIRKVYWGGRYVSDSLSERLASELGRNARRPSHDELSNREYQIMCQLASGKTVTGISDELSLSVKTVSTYRKRILTKMHMRNNAEIINYVIKHGLLE</sequence>
<name>A0ABS5SC25_9BACT</name>
<dbReference type="InterPro" id="IPR058245">
    <property type="entry name" value="NreC/VraR/RcsB-like_REC"/>
</dbReference>
<dbReference type="Pfam" id="PF00196">
    <property type="entry name" value="GerE"/>
    <property type="match status" value="1"/>
</dbReference>
<evidence type="ECO:0000259" key="7">
    <source>
        <dbReference type="PROSITE" id="PS50110"/>
    </source>
</evidence>
<feature type="domain" description="HTH luxR-type" evidence="6">
    <location>
        <begin position="142"/>
        <end position="207"/>
    </location>
</feature>
<dbReference type="PANTHER" id="PTHR43214:SF41">
    <property type="entry name" value="NITRATE_NITRITE RESPONSE REGULATOR PROTEIN NARP"/>
    <property type="match status" value="1"/>
</dbReference>
<keyword evidence="9" id="KW-1185">Reference proteome</keyword>
<organism evidence="8 9">
    <name type="scientific">Geomobilimonas luticola</name>
    <dbReference type="NCBI Taxonomy" id="1114878"/>
    <lineage>
        <taxon>Bacteria</taxon>
        <taxon>Pseudomonadati</taxon>
        <taxon>Thermodesulfobacteriota</taxon>
        <taxon>Desulfuromonadia</taxon>
        <taxon>Geobacterales</taxon>
        <taxon>Geobacteraceae</taxon>
        <taxon>Geomobilimonas</taxon>
    </lineage>
</organism>
<dbReference type="Pfam" id="PF00072">
    <property type="entry name" value="Response_reg"/>
    <property type="match status" value="1"/>
</dbReference>
<dbReference type="InterPro" id="IPR011006">
    <property type="entry name" value="CheY-like_superfamily"/>
</dbReference>
<dbReference type="SMART" id="SM00421">
    <property type="entry name" value="HTH_LUXR"/>
    <property type="match status" value="1"/>
</dbReference>
<gene>
    <name evidence="8" type="ORF">KI810_07580</name>
</gene>
<keyword evidence="3" id="KW-0238">DNA-binding</keyword>
<dbReference type="CDD" id="cd17535">
    <property type="entry name" value="REC_NarL-like"/>
    <property type="match status" value="1"/>
</dbReference>
<dbReference type="InterPro" id="IPR000792">
    <property type="entry name" value="Tscrpt_reg_LuxR_C"/>
</dbReference>
<dbReference type="CDD" id="cd06170">
    <property type="entry name" value="LuxR_C_like"/>
    <property type="match status" value="1"/>
</dbReference>
<keyword evidence="4" id="KW-0804">Transcription</keyword>
<dbReference type="InterPro" id="IPR016032">
    <property type="entry name" value="Sig_transdc_resp-reg_C-effctor"/>
</dbReference>
<evidence type="ECO:0000313" key="9">
    <source>
        <dbReference type="Proteomes" id="UP000756860"/>
    </source>
</evidence>
<dbReference type="SMART" id="SM00448">
    <property type="entry name" value="REC"/>
    <property type="match status" value="1"/>
</dbReference>
<evidence type="ECO:0000256" key="1">
    <source>
        <dbReference type="ARBA" id="ARBA00022553"/>
    </source>
</evidence>
<dbReference type="Proteomes" id="UP000756860">
    <property type="component" value="Unassembled WGS sequence"/>
</dbReference>
<keyword evidence="2" id="KW-0805">Transcription regulation</keyword>
<evidence type="ECO:0000259" key="6">
    <source>
        <dbReference type="PROSITE" id="PS50043"/>
    </source>
</evidence>
<dbReference type="InterPro" id="IPR001789">
    <property type="entry name" value="Sig_transdc_resp-reg_receiver"/>
</dbReference>
<feature type="modified residue" description="4-aspartylphosphate" evidence="5">
    <location>
        <position position="54"/>
    </location>
</feature>
<dbReference type="PROSITE" id="PS00622">
    <property type="entry name" value="HTH_LUXR_1"/>
    <property type="match status" value="1"/>
</dbReference>
<evidence type="ECO:0000256" key="5">
    <source>
        <dbReference type="PROSITE-ProRule" id="PRU00169"/>
    </source>
</evidence>
<evidence type="ECO:0000256" key="4">
    <source>
        <dbReference type="ARBA" id="ARBA00023163"/>
    </source>
</evidence>
<dbReference type="EMBL" id="JAHCVK010000002">
    <property type="protein sequence ID" value="MBT0652912.1"/>
    <property type="molecule type" value="Genomic_DNA"/>
</dbReference>
<evidence type="ECO:0000256" key="2">
    <source>
        <dbReference type="ARBA" id="ARBA00023015"/>
    </source>
</evidence>